<proteinExistence type="predicted"/>
<dbReference type="InterPro" id="IPR002938">
    <property type="entry name" value="FAD-bd"/>
</dbReference>
<sequence length="477" mass="53310">MAQKIVFDRVMREITQRKFTIAISHQQISTLTMTMIDAQQEILSVGIVGGGLIGIMLAAGLVRRGITVKVYEQARGFREIGAGMAFTANSVRCMELLDPAIVHALRSSGAVPISIGDHQGEGRDCLRWVDGYSEPSKILYQLDAGIRGFEACRRDQFLETLVKILPDGVVACGKRLEKIHENDLDDKVTLQFADGTFADFDCVIGADGIRSRVRQHLFGEGSPFSYPHYSHKFAFRGLVSMGNALSALGEFRARTLNMHVGPNAHLIHYPVANETMVNVAAFVSDPHEWSDKTSLVGPATRKEAMRCFADWNPCLRGLIGFLPENIDRWAMFDTYDYPAPFFSRDKICLVGDAAHAAVPHHGAGASIGVEDALCLATLLAEVWVSTRGKSSTIRNQAVAAAFDTYDGIRRFRAQWFVDSSRRVCDLYQQPEWADAQRRLKAETCFEEIKDRSHKIWHFDWNNMLEEAIQTYRQKMGA</sequence>
<dbReference type="GO" id="GO:0071949">
    <property type="term" value="F:FAD binding"/>
    <property type="evidence" value="ECO:0007669"/>
    <property type="project" value="InterPro"/>
</dbReference>
<accession>A0A5M9N0Q2</accession>
<dbReference type="PANTHER" id="PTHR46720">
    <property type="entry name" value="HYDROXYLASE, PUTATIVE (AFU_ORTHOLOGUE AFUA_3G01460)-RELATED"/>
    <property type="match status" value="1"/>
</dbReference>
<name>A0A5M9N0Q2_9EURO</name>
<dbReference type="AlphaFoldDB" id="A0A5M9N0Q2"/>
<evidence type="ECO:0000256" key="1">
    <source>
        <dbReference type="ARBA" id="ARBA00022630"/>
    </source>
</evidence>
<dbReference type="Pfam" id="PF01494">
    <property type="entry name" value="FAD_binding_3"/>
    <property type="match status" value="1"/>
</dbReference>
<evidence type="ECO:0000259" key="5">
    <source>
        <dbReference type="Pfam" id="PF01494"/>
    </source>
</evidence>
<dbReference type="GO" id="GO:0044550">
    <property type="term" value="P:secondary metabolite biosynthetic process"/>
    <property type="evidence" value="ECO:0007669"/>
    <property type="project" value="TreeGrafter"/>
</dbReference>
<dbReference type="RefSeq" id="XP_033432276.1">
    <property type="nucleotide sequence ID" value="XM_033566519.1"/>
</dbReference>
<keyword evidence="4" id="KW-0812">Transmembrane</keyword>
<dbReference type="PRINTS" id="PR00420">
    <property type="entry name" value="RNGMNOXGNASE"/>
</dbReference>
<organism evidence="6 7">
    <name type="scientific">Aspergillus tanneri</name>
    <dbReference type="NCBI Taxonomy" id="1220188"/>
    <lineage>
        <taxon>Eukaryota</taxon>
        <taxon>Fungi</taxon>
        <taxon>Dikarya</taxon>
        <taxon>Ascomycota</taxon>
        <taxon>Pezizomycotina</taxon>
        <taxon>Eurotiomycetes</taxon>
        <taxon>Eurotiomycetidae</taxon>
        <taxon>Eurotiales</taxon>
        <taxon>Aspergillaceae</taxon>
        <taxon>Aspergillus</taxon>
        <taxon>Aspergillus subgen. Circumdati</taxon>
    </lineage>
</organism>
<evidence type="ECO:0000256" key="4">
    <source>
        <dbReference type="SAM" id="Phobius"/>
    </source>
</evidence>
<dbReference type="EMBL" id="QUQM01000002">
    <property type="protein sequence ID" value="KAA8652915.1"/>
    <property type="molecule type" value="Genomic_DNA"/>
</dbReference>
<dbReference type="Gene3D" id="3.50.50.60">
    <property type="entry name" value="FAD/NAD(P)-binding domain"/>
    <property type="match status" value="1"/>
</dbReference>
<dbReference type="InterPro" id="IPR036188">
    <property type="entry name" value="FAD/NAD-bd_sf"/>
</dbReference>
<comment type="caution">
    <text evidence="6">The sequence shown here is derived from an EMBL/GenBank/DDBJ whole genome shotgun (WGS) entry which is preliminary data.</text>
</comment>
<evidence type="ECO:0000313" key="7">
    <source>
        <dbReference type="Proteomes" id="UP000324241"/>
    </source>
</evidence>
<feature type="transmembrane region" description="Helical" evidence="4">
    <location>
        <begin position="42"/>
        <end position="62"/>
    </location>
</feature>
<dbReference type="PANTHER" id="PTHR46720:SF3">
    <property type="entry name" value="FAD-BINDING DOMAIN-CONTAINING PROTEIN-RELATED"/>
    <property type="match status" value="1"/>
</dbReference>
<keyword evidence="2" id="KW-0274">FAD</keyword>
<keyword evidence="4" id="KW-0472">Membrane</keyword>
<dbReference type="VEuPathDB" id="FungiDB:EYZ11_006394"/>
<reference evidence="6 7" key="1">
    <citation type="submission" date="2019-08" db="EMBL/GenBank/DDBJ databases">
        <title>The genome sequence of a newly discovered highly antifungal drug resistant Aspergillus species, Aspergillus tanneri NIH 1004.</title>
        <authorList>
            <person name="Mounaud S."/>
            <person name="Singh I."/>
            <person name="Joardar V."/>
            <person name="Pakala S."/>
            <person name="Pakala S."/>
            <person name="Venepally P."/>
            <person name="Chung J.K."/>
            <person name="Losada L."/>
            <person name="Nierman W.C."/>
        </authorList>
    </citation>
    <scope>NUCLEOTIDE SEQUENCE [LARGE SCALE GENOMIC DNA]</scope>
    <source>
        <strain evidence="6 7">NIH1004</strain>
    </source>
</reference>
<dbReference type="GeneID" id="54324526"/>
<dbReference type="InterPro" id="IPR051104">
    <property type="entry name" value="FAD_monoxygenase"/>
</dbReference>
<dbReference type="SUPFAM" id="SSF51905">
    <property type="entry name" value="FAD/NAD(P)-binding domain"/>
    <property type="match status" value="1"/>
</dbReference>
<keyword evidence="4" id="KW-1133">Transmembrane helix</keyword>
<protein>
    <recommendedName>
        <fullName evidence="5">FAD-binding domain-containing protein</fullName>
    </recommendedName>
</protein>
<dbReference type="GO" id="GO:0016491">
    <property type="term" value="F:oxidoreductase activity"/>
    <property type="evidence" value="ECO:0007669"/>
    <property type="project" value="UniProtKB-KW"/>
</dbReference>
<keyword evidence="1" id="KW-0285">Flavoprotein</keyword>
<dbReference type="Proteomes" id="UP000324241">
    <property type="component" value="Unassembled WGS sequence"/>
</dbReference>
<dbReference type="SUPFAM" id="SSF54373">
    <property type="entry name" value="FAD-linked reductases, C-terminal domain"/>
    <property type="match status" value="1"/>
</dbReference>
<evidence type="ECO:0000256" key="2">
    <source>
        <dbReference type="ARBA" id="ARBA00022827"/>
    </source>
</evidence>
<dbReference type="OrthoDB" id="417877at2759"/>
<keyword evidence="3" id="KW-0560">Oxidoreductase</keyword>
<evidence type="ECO:0000256" key="3">
    <source>
        <dbReference type="ARBA" id="ARBA00023002"/>
    </source>
</evidence>
<evidence type="ECO:0000313" key="6">
    <source>
        <dbReference type="EMBL" id="KAA8652915.1"/>
    </source>
</evidence>
<gene>
    <name evidence="6" type="ORF">ATNIH1004_001824</name>
</gene>
<feature type="domain" description="FAD-binding" evidence="5">
    <location>
        <begin position="44"/>
        <end position="418"/>
    </location>
</feature>